<dbReference type="GO" id="GO:0005667">
    <property type="term" value="C:transcription regulator complex"/>
    <property type="evidence" value="ECO:0007669"/>
    <property type="project" value="TreeGrafter"/>
</dbReference>
<evidence type="ECO:0000313" key="3">
    <source>
        <dbReference type="EMBL" id="KAJ8021187.1"/>
    </source>
</evidence>
<dbReference type="EMBL" id="JAIZAY010000022">
    <property type="protein sequence ID" value="KAJ8021187.1"/>
    <property type="molecule type" value="Genomic_DNA"/>
</dbReference>
<name>A0A9Q0YE77_HOLLE</name>
<feature type="domain" description="MADF" evidence="2">
    <location>
        <begin position="115"/>
        <end position="203"/>
    </location>
</feature>
<feature type="compositionally biased region" description="Basic and acidic residues" evidence="1">
    <location>
        <begin position="48"/>
        <end position="78"/>
    </location>
</feature>
<organism evidence="3 4">
    <name type="scientific">Holothuria leucospilota</name>
    <name type="common">Black long sea cucumber</name>
    <name type="synonym">Mertensiothuria leucospilota</name>
    <dbReference type="NCBI Taxonomy" id="206669"/>
    <lineage>
        <taxon>Eukaryota</taxon>
        <taxon>Metazoa</taxon>
        <taxon>Echinodermata</taxon>
        <taxon>Eleutherozoa</taxon>
        <taxon>Echinozoa</taxon>
        <taxon>Holothuroidea</taxon>
        <taxon>Aspidochirotacea</taxon>
        <taxon>Aspidochirotida</taxon>
        <taxon>Holothuriidae</taxon>
        <taxon>Holothuria</taxon>
    </lineage>
</organism>
<dbReference type="PROSITE" id="PS51029">
    <property type="entry name" value="MADF"/>
    <property type="match status" value="1"/>
</dbReference>
<dbReference type="InterPro" id="IPR039353">
    <property type="entry name" value="TF_Adf1"/>
</dbReference>
<evidence type="ECO:0000259" key="2">
    <source>
        <dbReference type="PROSITE" id="PS51029"/>
    </source>
</evidence>
<dbReference type="Proteomes" id="UP001152320">
    <property type="component" value="Chromosome 22"/>
</dbReference>
<dbReference type="GO" id="GO:0006357">
    <property type="term" value="P:regulation of transcription by RNA polymerase II"/>
    <property type="evidence" value="ECO:0007669"/>
    <property type="project" value="TreeGrafter"/>
</dbReference>
<sequence length="496" mass="56668">MPRRSTSEASKKGTKAGKGRESSSVSSESRPQTPEQPGQPEVPLRQEVVVDVHQPDEAQSEEGREVQETLSETEHVPGDVEQSNEVEDPELTEDSERSRNARATNRINNEALEDNLVEWLRENPILWDSAHRDFRLTKKKENMWVEKAKDLDKNGDFLKGWYKDLRDQFVKLRKEKSGAGARRLTYREEWVLQRFQFLAHTVKYRKKKSCAIRSVAATKALESGDLEQAERIAAMDRETIDAVDDPEPGPSGEGPIKKKKRVDSPSLVDVTRQLSTAQTQVLQLQQQLMEPTDKRVSYLEYFKSVVKDITDEEWNEYHSLSVELEFKWLRNARERRQQQPTSFQHPVRPTSASPTSSEIFPPPPPWQWRQQPPQHSDATPWRRQSQDFMAAYNQQQLINPPHQQQQWTYTATHDPPSATMMAPSQFTRLTSTPIPAKESSSQGTASTAQVVSRAMFTLNDQADANLTTESLPVPFSDSTIRRELGDDTPPTPQDKD</sequence>
<evidence type="ECO:0000256" key="1">
    <source>
        <dbReference type="SAM" id="MobiDB-lite"/>
    </source>
</evidence>
<dbReference type="OrthoDB" id="10262320at2759"/>
<dbReference type="PANTHER" id="PTHR12243">
    <property type="entry name" value="MADF DOMAIN TRANSCRIPTION FACTOR"/>
    <property type="match status" value="1"/>
</dbReference>
<dbReference type="Pfam" id="PF10545">
    <property type="entry name" value="MADF_DNA_bdg"/>
    <property type="match status" value="1"/>
</dbReference>
<comment type="caution">
    <text evidence="3">The sequence shown here is derived from an EMBL/GenBank/DDBJ whole genome shotgun (WGS) entry which is preliminary data.</text>
</comment>
<dbReference type="PANTHER" id="PTHR12243:SF60">
    <property type="entry name" value="SI:CH211-15D5.12-RELATED"/>
    <property type="match status" value="1"/>
</dbReference>
<feature type="region of interest" description="Disordered" evidence="1">
    <location>
        <begin position="1"/>
        <end position="104"/>
    </location>
</feature>
<gene>
    <name evidence="3" type="ORF">HOLleu_40982</name>
</gene>
<accession>A0A9Q0YE77</accession>
<reference evidence="3" key="1">
    <citation type="submission" date="2021-10" db="EMBL/GenBank/DDBJ databases">
        <title>Tropical sea cucumber genome reveals ecological adaptation and Cuvierian tubules defense mechanism.</title>
        <authorList>
            <person name="Chen T."/>
        </authorList>
    </citation>
    <scope>NUCLEOTIDE SEQUENCE</scope>
    <source>
        <strain evidence="3">Nanhai2018</strain>
        <tissue evidence="3">Muscle</tissue>
    </source>
</reference>
<evidence type="ECO:0000313" key="4">
    <source>
        <dbReference type="Proteomes" id="UP001152320"/>
    </source>
</evidence>
<keyword evidence="4" id="KW-1185">Reference proteome</keyword>
<dbReference type="AlphaFoldDB" id="A0A9Q0YE77"/>
<dbReference type="GO" id="GO:0005634">
    <property type="term" value="C:nucleus"/>
    <property type="evidence" value="ECO:0007669"/>
    <property type="project" value="TreeGrafter"/>
</dbReference>
<feature type="compositionally biased region" description="Acidic residues" evidence="1">
    <location>
        <begin position="82"/>
        <end position="93"/>
    </location>
</feature>
<dbReference type="InterPro" id="IPR006578">
    <property type="entry name" value="MADF-dom"/>
</dbReference>
<proteinExistence type="predicted"/>
<dbReference type="SMART" id="SM00595">
    <property type="entry name" value="MADF"/>
    <property type="match status" value="1"/>
</dbReference>
<feature type="compositionally biased region" description="Basic and acidic residues" evidence="1">
    <location>
        <begin position="1"/>
        <end position="11"/>
    </location>
</feature>
<feature type="region of interest" description="Disordered" evidence="1">
    <location>
        <begin position="239"/>
        <end position="268"/>
    </location>
</feature>
<feature type="region of interest" description="Disordered" evidence="1">
    <location>
        <begin position="336"/>
        <end position="381"/>
    </location>
</feature>
<feature type="region of interest" description="Disordered" evidence="1">
    <location>
        <begin position="463"/>
        <end position="496"/>
    </location>
</feature>
<protein>
    <recommendedName>
        <fullName evidence="2">MADF domain-containing protein</fullName>
    </recommendedName>
</protein>
<feature type="compositionally biased region" description="Polar residues" evidence="1">
    <location>
        <begin position="338"/>
        <end position="358"/>
    </location>
</feature>